<proteinExistence type="predicted"/>
<feature type="region of interest" description="Disordered" evidence="1">
    <location>
        <begin position="263"/>
        <end position="301"/>
    </location>
</feature>
<dbReference type="AlphaFoldDB" id="A0AAJ0G6W1"/>
<feature type="transmembrane region" description="Helical" evidence="2">
    <location>
        <begin position="30"/>
        <end position="51"/>
    </location>
</feature>
<comment type="caution">
    <text evidence="3">The sequence shown here is derived from an EMBL/GenBank/DDBJ whole genome shotgun (WGS) entry which is preliminary data.</text>
</comment>
<protein>
    <submittedName>
        <fullName evidence="3">Uncharacterized protein</fullName>
    </submittedName>
</protein>
<evidence type="ECO:0000313" key="4">
    <source>
        <dbReference type="Proteomes" id="UP001271007"/>
    </source>
</evidence>
<keyword evidence="2" id="KW-1133">Transmembrane helix</keyword>
<gene>
    <name evidence="3" type="ORF">LTR09_012319</name>
</gene>
<name>A0AAJ0G6W1_9PEZI</name>
<feature type="region of interest" description="Disordered" evidence="1">
    <location>
        <begin position="217"/>
        <end position="249"/>
    </location>
</feature>
<keyword evidence="2" id="KW-0472">Membrane</keyword>
<reference evidence="3" key="1">
    <citation type="submission" date="2023-04" db="EMBL/GenBank/DDBJ databases">
        <title>Black Yeasts Isolated from many extreme environments.</title>
        <authorList>
            <person name="Coleine C."/>
            <person name="Stajich J.E."/>
            <person name="Selbmann L."/>
        </authorList>
    </citation>
    <scope>NUCLEOTIDE SEQUENCE</scope>
    <source>
        <strain evidence="3">CCFEE 5312</strain>
    </source>
</reference>
<evidence type="ECO:0000313" key="3">
    <source>
        <dbReference type="EMBL" id="KAK3046159.1"/>
    </source>
</evidence>
<feature type="region of interest" description="Disordered" evidence="1">
    <location>
        <begin position="124"/>
        <end position="143"/>
    </location>
</feature>
<dbReference type="Proteomes" id="UP001271007">
    <property type="component" value="Unassembled WGS sequence"/>
</dbReference>
<sequence length="301" mass="33323">MDGCVADDVRFLMLPATFEHDPESRISKQVIGIFAAAILAGGFSFTGLLTFAVRNPPFQAEAVFLPGLTSCAVGLLTVIYSFLISKRYYWNIPAYLSAIIAALGIVGYGGLMLYTYRKIGRGRRSRQGAPPSMPPLQPEESTEALVPRYQDPGYYDNYIRNMFPSSTNSPAQPPAGYNPDSITEEEMQRQQMLMLLLQQNPSTTPDASQSTFRIDWQGQDQEQDDRTPVSGSYGGATNSSGSGSSVYPLSGITRRFTDQTMQPWDGVWRDPMPASMQAPGRAQMSGWDAREERRRQIESGR</sequence>
<feature type="compositionally biased region" description="Low complexity" evidence="1">
    <location>
        <begin position="235"/>
        <end position="249"/>
    </location>
</feature>
<feature type="transmembrane region" description="Helical" evidence="2">
    <location>
        <begin position="63"/>
        <end position="83"/>
    </location>
</feature>
<keyword evidence="4" id="KW-1185">Reference proteome</keyword>
<evidence type="ECO:0000256" key="1">
    <source>
        <dbReference type="SAM" id="MobiDB-lite"/>
    </source>
</evidence>
<evidence type="ECO:0000256" key="2">
    <source>
        <dbReference type="SAM" id="Phobius"/>
    </source>
</evidence>
<feature type="compositionally biased region" description="Basic and acidic residues" evidence="1">
    <location>
        <begin position="288"/>
        <end position="301"/>
    </location>
</feature>
<feature type="transmembrane region" description="Helical" evidence="2">
    <location>
        <begin position="95"/>
        <end position="116"/>
    </location>
</feature>
<keyword evidence="2" id="KW-0812">Transmembrane</keyword>
<accession>A0AAJ0G6W1</accession>
<organism evidence="3 4">
    <name type="scientific">Extremus antarcticus</name>
    <dbReference type="NCBI Taxonomy" id="702011"/>
    <lineage>
        <taxon>Eukaryota</taxon>
        <taxon>Fungi</taxon>
        <taxon>Dikarya</taxon>
        <taxon>Ascomycota</taxon>
        <taxon>Pezizomycotina</taxon>
        <taxon>Dothideomycetes</taxon>
        <taxon>Dothideomycetidae</taxon>
        <taxon>Mycosphaerellales</taxon>
        <taxon>Extremaceae</taxon>
        <taxon>Extremus</taxon>
    </lineage>
</organism>
<dbReference type="EMBL" id="JAWDJX010000110">
    <property type="protein sequence ID" value="KAK3046159.1"/>
    <property type="molecule type" value="Genomic_DNA"/>
</dbReference>